<dbReference type="GO" id="GO:0005737">
    <property type="term" value="C:cytoplasm"/>
    <property type="evidence" value="ECO:0007669"/>
    <property type="project" value="UniProtKB-SubCell"/>
</dbReference>
<dbReference type="CDD" id="cd00776">
    <property type="entry name" value="AsxRS_core"/>
    <property type="match status" value="1"/>
</dbReference>
<evidence type="ECO:0000259" key="13">
    <source>
        <dbReference type="PROSITE" id="PS50862"/>
    </source>
</evidence>
<dbReference type="SUPFAM" id="SSF55681">
    <property type="entry name" value="Class II aaRS and biotin synthetases"/>
    <property type="match status" value="1"/>
</dbReference>
<sequence>MSSEKPSLPASGNKKLAKTPVVDSSQAKSKNFVAKPKNLDNLEEAKKICIKLDTSLPTPNKVKIRECSEMCGQRVQVYGFVHRCRQQRKMTFLVLRDGTGFLQCVLTGLLCKTYEALILSPESSVCIYGTVSIINKLPEGKTAPGGIELFADYWTLIHEAPPGGIDNVLNVEANPDVKFDNRHLVIRGENTSAILRIRAAVTRAIREHFYSRKYVEVCPPTLVQTQVEGGSTLFSLNFFGEPAYLTQSSQLYLETCISSLGDCYCIAQSYRAEKSRTRRHLAEYSHVEAECPFITFEELMDRIEDLVYDVVERVFSDTEISELIMQRWEKFRALKRPFLRMTYAEAIEWLNKNNVNNEEGKPFEFGEDIPEGPERQMTDTIGQPILLNRFPAGIKAFYISKCEGEEEKSKNLTESVDLLMPGVGEVVGGSMRIWKEEELLEAFKKTNIDPKNYYWYVDQRKYGGCPHGGYGLGLERFVCWLANQHHIRDVCLYPRFIGRCAP</sequence>
<comment type="caution">
    <text evidence="14">The sequence shown here is derived from an EMBL/GenBank/DDBJ whole genome shotgun (WGS) entry which is preliminary data.</text>
</comment>
<evidence type="ECO:0000256" key="5">
    <source>
        <dbReference type="ARBA" id="ARBA00022598"/>
    </source>
</evidence>
<evidence type="ECO:0000256" key="11">
    <source>
        <dbReference type="ARBA" id="ARBA00047844"/>
    </source>
</evidence>
<comment type="subcellular location">
    <subcellularLocation>
        <location evidence="1">Cytoplasm</location>
    </subcellularLocation>
</comment>
<comment type="similarity">
    <text evidence="2">Belongs to the class-II aminoacyl-tRNA synthetase family.</text>
</comment>
<organism evidence="14 15">
    <name type="scientific">Meloidogyne graminicola</name>
    <dbReference type="NCBI Taxonomy" id="189291"/>
    <lineage>
        <taxon>Eukaryota</taxon>
        <taxon>Metazoa</taxon>
        <taxon>Ecdysozoa</taxon>
        <taxon>Nematoda</taxon>
        <taxon>Chromadorea</taxon>
        <taxon>Rhabditida</taxon>
        <taxon>Tylenchina</taxon>
        <taxon>Tylenchomorpha</taxon>
        <taxon>Tylenchoidea</taxon>
        <taxon>Meloidogynidae</taxon>
        <taxon>Meloidogyninae</taxon>
        <taxon>Meloidogyne</taxon>
    </lineage>
</organism>
<evidence type="ECO:0000256" key="3">
    <source>
        <dbReference type="ARBA" id="ARBA00012816"/>
    </source>
</evidence>
<dbReference type="AlphaFoldDB" id="A0A8S9ZNR5"/>
<keyword evidence="15" id="KW-1185">Reference proteome</keyword>
<dbReference type="NCBIfam" id="TIGR00457">
    <property type="entry name" value="asnS"/>
    <property type="match status" value="1"/>
</dbReference>
<keyword evidence="7" id="KW-0067">ATP-binding</keyword>
<keyword evidence="6" id="KW-0547">Nucleotide-binding</keyword>
<dbReference type="GO" id="GO:0006421">
    <property type="term" value="P:asparaginyl-tRNA aminoacylation"/>
    <property type="evidence" value="ECO:0007669"/>
    <property type="project" value="InterPro"/>
</dbReference>
<dbReference type="EC" id="6.1.1.22" evidence="3"/>
<evidence type="ECO:0000256" key="12">
    <source>
        <dbReference type="SAM" id="MobiDB-lite"/>
    </source>
</evidence>
<keyword evidence="9" id="KW-0030">Aminoacyl-tRNA synthetase</keyword>
<dbReference type="PANTHER" id="PTHR22594">
    <property type="entry name" value="ASPARTYL/LYSYL-TRNA SYNTHETASE"/>
    <property type="match status" value="1"/>
</dbReference>
<dbReference type="Gene3D" id="3.30.930.10">
    <property type="entry name" value="Bira Bifunctional Protein, Domain 2"/>
    <property type="match status" value="1"/>
</dbReference>
<dbReference type="InterPro" id="IPR002312">
    <property type="entry name" value="Asp/Asn-tRNA-synth_IIb"/>
</dbReference>
<feature type="domain" description="Aminoacyl-transfer RNA synthetases class-II family profile" evidence="13">
    <location>
        <begin position="195"/>
        <end position="494"/>
    </location>
</feature>
<dbReference type="Gene3D" id="2.40.50.140">
    <property type="entry name" value="Nucleic acid-binding proteins"/>
    <property type="match status" value="1"/>
</dbReference>
<dbReference type="Proteomes" id="UP000605970">
    <property type="component" value="Unassembled WGS sequence"/>
</dbReference>
<evidence type="ECO:0000256" key="2">
    <source>
        <dbReference type="ARBA" id="ARBA00008226"/>
    </source>
</evidence>
<protein>
    <recommendedName>
        <fullName evidence="3">asparagine--tRNA ligase</fullName>
        <ecNumber evidence="3">6.1.1.22</ecNumber>
    </recommendedName>
    <alternativeName>
        <fullName evidence="10">Asparaginyl-tRNA synthetase</fullName>
    </alternativeName>
</protein>
<dbReference type="PROSITE" id="PS50862">
    <property type="entry name" value="AA_TRNA_LIGASE_II"/>
    <property type="match status" value="1"/>
</dbReference>
<evidence type="ECO:0000256" key="4">
    <source>
        <dbReference type="ARBA" id="ARBA00022490"/>
    </source>
</evidence>
<keyword evidence="5" id="KW-0436">Ligase</keyword>
<dbReference type="InterPro" id="IPR012340">
    <property type="entry name" value="NA-bd_OB-fold"/>
</dbReference>
<evidence type="ECO:0000256" key="8">
    <source>
        <dbReference type="ARBA" id="ARBA00022917"/>
    </source>
</evidence>
<dbReference type="InterPro" id="IPR004365">
    <property type="entry name" value="NA-bd_OB_tRNA"/>
</dbReference>
<gene>
    <name evidence="14" type="ORF">Mgra_00005680</name>
</gene>
<comment type="catalytic activity">
    <reaction evidence="11">
        <text>tRNA(Asn) + L-asparagine + ATP = L-asparaginyl-tRNA(Asn) + AMP + diphosphate + H(+)</text>
        <dbReference type="Rhea" id="RHEA:11180"/>
        <dbReference type="Rhea" id="RHEA-COMP:9659"/>
        <dbReference type="Rhea" id="RHEA-COMP:9674"/>
        <dbReference type="ChEBI" id="CHEBI:15378"/>
        <dbReference type="ChEBI" id="CHEBI:30616"/>
        <dbReference type="ChEBI" id="CHEBI:33019"/>
        <dbReference type="ChEBI" id="CHEBI:58048"/>
        <dbReference type="ChEBI" id="CHEBI:78442"/>
        <dbReference type="ChEBI" id="CHEBI:78515"/>
        <dbReference type="ChEBI" id="CHEBI:456215"/>
        <dbReference type="EC" id="6.1.1.22"/>
    </reaction>
</comment>
<dbReference type="GO" id="GO:0003676">
    <property type="term" value="F:nucleic acid binding"/>
    <property type="evidence" value="ECO:0007669"/>
    <property type="project" value="InterPro"/>
</dbReference>
<evidence type="ECO:0000256" key="10">
    <source>
        <dbReference type="ARBA" id="ARBA00029886"/>
    </source>
</evidence>
<dbReference type="EMBL" id="JABEBT010000049">
    <property type="protein sequence ID" value="KAF7634935.1"/>
    <property type="molecule type" value="Genomic_DNA"/>
</dbReference>
<proteinExistence type="inferred from homology"/>
<reference evidence="14" key="1">
    <citation type="journal article" date="2020" name="Ecol. Evol.">
        <title>Genome structure and content of the rice root-knot nematode (Meloidogyne graminicola).</title>
        <authorList>
            <person name="Phan N.T."/>
            <person name="Danchin E.G.J."/>
            <person name="Klopp C."/>
            <person name="Perfus-Barbeoch L."/>
            <person name="Kozlowski D.K."/>
            <person name="Koutsovoulos G.D."/>
            <person name="Lopez-Roques C."/>
            <person name="Bouchez O."/>
            <person name="Zahm M."/>
            <person name="Besnard G."/>
            <person name="Bellafiore S."/>
        </authorList>
    </citation>
    <scope>NUCLEOTIDE SEQUENCE</scope>
    <source>
        <strain evidence="14">VN-18</strain>
    </source>
</reference>
<dbReference type="Pfam" id="PF00152">
    <property type="entry name" value="tRNA-synt_2"/>
    <property type="match status" value="1"/>
</dbReference>
<dbReference type="InterPro" id="IPR004364">
    <property type="entry name" value="Aa-tRNA-synt_II"/>
</dbReference>
<evidence type="ECO:0000256" key="9">
    <source>
        <dbReference type="ARBA" id="ARBA00023146"/>
    </source>
</evidence>
<accession>A0A8S9ZNR5</accession>
<keyword evidence="4" id="KW-0963">Cytoplasm</keyword>
<evidence type="ECO:0000313" key="15">
    <source>
        <dbReference type="Proteomes" id="UP000605970"/>
    </source>
</evidence>
<evidence type="ECO:0000256" key="6">
    <source>
        <dbReference type="ARBA" id="ARBA00022741"/>
    </source>
</evidence>
<evidence type="ECO:0000313" key="14">
    <source>
        <dbReference type="EMBL" id="KAF7634935.1"/>
    </source>
</evidence>
<name>A0A8S9ZNR5_9BILA</name>
<dbReference type="InterPro" id="IPR006195">
    <property type="entry name" value="aa-tRNA-synth_II"/>
</dbReference>
<dbReference type="InterPro" id="IPR045864">
    <property type="entry name" value="aa-tRNA-synth_II/BPL/LPL"/>
</dbReference>
<feature type="region of interest" description="Disordered" evidence="12">
    <location>
        <begin position="1"/>
        <end position="29"/>
    </location>
</feature>
<dbReference type="PRINTS" id="PR01042">
    <property type="entry name" value="TRNASYNTHASP"/>
</dbReference>
<dbReference type="GO" id="GO:0004816">
    <property type="term" value="F:asparagine-tRNA ligase activity"/>
    <property type="evidence" value="ECO:0007669"/>
    <property type="project" value="UniProtKB-EC"/>
</dbReference>
<dbReference type="Pfam" id="PF01336">
    <property type="entry name" value="tRNA_anti-codon"/>
    <property type="match status" value="1"/>
</dbReference>
<dbReference type="OrthoDB" id="1931232at2759"/>
<dbReference type="CDD" id="cd04323">
    <property type="entry name" value="AsnRS_cyto_like_N"/>
    <property type="match status" value="1"/>
</dbReference>
<evidence type="ECO:0000256" key="7">
    <source>
        <dbReference type="ARBA" id="ARBA00022840"/>
    </source>
</evidence>
<evidence type="ECO:0000256" key="1">
    <source>
        <dbReference type="ARBA" id="ARBA00004496"/>
    </source>
</evidence>
<keyword evidence="8" id="KW-0648">Protein biosynthesis</keyword>
<dbReference type="PANTHER" id="PTHR22594:SF16">
    <property type="entry name" value="ASPARAGINE--TRNA LIGASE, CYTOPLASMIC"/>
    <property type="match status" value="1"/>
</dbReference>
<dbReference type="InterPro" id="IPR004522">
    <property type="entry name" value="Asn-tRNA-ligase"/>
</dbReference>
<dbReference type="SUPFAM" id="SSF50249">
    <property type="entry name" value="Nucleic acid-binding proteins"/>
    <property type="match status" value="1"/>
</dbReference>
<dbReference type="FunFam" id="3.30.930.10:FF:000040">
    <property type="entry name" value="Asparagine--tRNA ligase, cytoplasmic"/>
    <property type="match status" value="1"/>
</dbReference>
<dbReference type="GO" id="GO:0005524">
    <property type="term" value="F:ATP binding"/>
    <property type="evidence" value="ECO:0007669"/>
    <property type="project" value="UniProtKB-KW"/>
</dbReference>